<dbReference type="AlphaFoldDB" id="G0EJ79"/>
<evidence type="ECO:0008006" key="4">
    <source>
        <dbReference type="Google" id="ProtNLM"/>
    </source>
</evidence>
<feature type="signal peptide" evidence="1">
    <location>
        <begin position="1"/>
        <end position="23"/>
    </location>
</feature>
<sequence>MIKKSLLILISLFILLSCAEHVAAPELYSIDVSLPYEELKQEIKENLKFYFEKEGSYKVVLTGTPSIKYDRTNSVAEALKNALIEMDIKDITIDIDIRYINYINGTLTERMFSPEIGNYISVFYNFIFPENRITTIGNRAFEINYSIKEIVIPDSVTKIDFAAFGGCHRLEKITLGKGIKRLDGEPFWPSDNLNEIDTSRCSSLEYIGRRICCQLPALTEFAIPASVKEIDRFAFYDCPNLTTIIYYGDSPNNIKFLDKNIFDNCPVKNLIVPNAINPDDDAWKTFGNANFTYVGREKPKQ</sequence>
<reference evidence="2 3" key="1">
    <citation type="journal article" date="2011" name="BMC Genomics">
        <title>Complete genome sequence of Brachyspira intermedia reveals unique genomic features in Brachyspira species and phage-mediated horizontal gene transfer.</title>
        <authorList>
            <person name="Hafstrom T."/>
            <person name="Jansson D.S."/>
            <person name="Segerman B."/>
        </authorList>
    </citation>
    <scope>NUCLEOTIDE SEQUENCE [LARGE SCALE GENOMIC DNA]</scope>
    <source>
        <strain evidence="3">ATCC 51140 / PWS/A</strain>
    </source>
</reference>
<dbReference type="Pfam" id="PF13306">
    <property type="entry name" value="LRR_5"/>
    <property type="match status" value="1"/>
</dbReference>
<accession>G0EJ79</accession>
<dbReference type="HOGENOM" id="CLU_069547_0_0_12"/>
<dbReference type="InterPro" id="IPR032675">
    <property type="entry name" value="LRR_dom_sf"/>
</dbReference>
<dbReference type="PROSITE" id="PS51257">
    <property type="entry name" value="PROKAR_LIPOPROTEIN"/>
    <property type="match status" value="1"/>
</dbReference>
<dbReference type="eggNOG" id="COG4886">
    <property type="taxonomic scope" value="Bacteria"/>
</dbReference>
<dbReference type="SUPFAM" id="SSF52058">
    <property type="entry name" value="L domain-like"/>
    <property type="match status" value="1"/>
</dbReference>
<feature type="chain" id="PRO_5003398723" description="Surface antigen BspA like protein" evidence="1">
    <location>
        <begin position="24"/>
        <end position="301"/>
    </location>
</feature>
<dbReference type="PATRIC" id="fig|1045858.4.peg.1740"/>
<keyword evidence="1" id="KW-0732">Signal</keyword>
<gene>
    <name evidence="2" type="ordered locus">Bint_1738</name>
</gene>
<evidence type="ECO:0000313" key="3">
    <source>
        <dbReference type="Proteomes" id="UP000008522"/>
    </source>
</evidence>
<name>G0EJ79_BRAIP</name>
<dbReference type="PANTHER" id="PTHR45661:SF3">
    <property type="entry name" value="IG-LIKE DOMAIN-CONTAINING PROTEIN"/>
    <property type="match status" value="1"/>
</dbReference>
<dbReference type="GeneID" id="44970258"/>
<evidence type="ECO:0000256" key="1">
    <source>
        <dbReference type="SAM" id="SignalP"/>
    </source>
</evidence>
<dbReference type="KEGG" id="bip:Bint_1738"/>
<dbReference type="InterPro" id="IPR053139">
    <property type="entry name" value="Surface_bspA-like"/>
</dbReference>
<keyword evidence="3" id="KW-1185">Reference proteome</keyword>
<protein>
    <recommendedName>
        <fullName evidence="4">Surface antigen BspA like protein</fullName>
    </recommendedName>
</protein>
<dbReference type="PANTHER" id="PTHR45661">
    <property type="entry name" value="SURFACE ANTIGEN"/>
    <property type="match status" value="1"/>
</dbReference>
<proteinExistence type="predicted"/>
<dbReference type="InterPro" id="IPR026906">
    <property type="entry name" value="LRR_5"/>
</dbReference>
<dbReference type="OrthoDB" id="307364at2"/>
<evidence type="ECO:0000313" key="2">
    <source>
        <dbReference type="EMBL" id="AEM22354.1"/>
    </source>
</evidence>
<organism evidence="2 3">
    <name type="scientific">Brachyspira intermedia (strain ATCC 51140 / PWS/A)</name>
    <name type="common">Serpulina intermedia</name>
    <dbReference type="NCBI Taxonomy" id="1045858"/>
    <lineage>
        <taxon>Bacteria</taxon>
        <taxon>Pseudomonadati</taxon>
        <taxon>Spirochaetota</taxon>
        <taxon>Spirochaetia</taxon>
        <taxon>Brachyspirales</taxon>
        <taxon>Brachyspiraceae</taxon>
        <taxon>Brachyspira</taxon>
    </lineage>
</organism>
<dbReference type="Proteomes" id="UP000008522">
    <property type="component" value="Chromosome"/>
</dbReference>
<dbReference type="EMBL" id="CP002874">
    <property type="protein sequence ID" value="AEM22354.1"/>
    <property type="molecule type" value="Genomic_DNA"/>
</dbReference>
<dbReference type="RefSeq" id="WP_014488178.1">
    <property type="nucleotide sequence ID" value="NC_017243.1"/>
</dbReference>
<dbReference type="Gene3D" id="3.80.10.10">
    <property type="entry name" value="Ribonuclease Inhibitor"/>
    <property type="match status" value="1"/>
</dbReference>